<sequence length="222" mass="26185">MGQASTSFQQSDGPVLPHSDPDDPQAAGAMPSDDEFFIRKTLEQEPERGVELLYSRYFQPLCTHTVRFVGSREVAEDLVSEIFYQFYTEQIFQKITSSYRAYLFKTARNRAYNYLRWELSRKMPLEETDHPNWQESQLPDAITQYEELYQDVEKALNTLPIQRRKIYLLHQFEGKRFKEIAGELQISVRTVEVQIYRASKAIRQLLKEKWLISILFGLFLPK</sequence>
<dbReference type="RefSeq" id="WP_124873667.1">
    <property type="nucleotide sequence ID" value="NZ_RQJO01000008.1"/>
</dbReference>
<evidence type="ECO:0000256" key="4">
    <source>
        <dbReference type="ARBA" id="ARBA00023163"/>
    </source>
</evidence>
<dbReference type="Pfam" id="PF04542">
    <property type="entry name" value="Sigma70_r2"/>
    <property type="match status" value="1"/>
</dbReference>
<comment type="similarity">
    <text evidence="1">Belongs to the sigma-70 factor family. ECF subfamily.</text>
</comment>
<proteinExistence type="inferred from homology"/>
<evidence type="ECO:0000256" key="2">
    <source>
        <dbReference type="ARBA" id="ARBA00023015"/>
    </source>
</evidence>
<evidence type="ECO:0000256" key="1">
    <source>
        <dbReference type="ARBA" id="ARBA00010641"/>
    </source>
</evidence>
<comment type="caution">
    <text evidence="8">The sequence shown here is derived from an EMBL/GenBank/DDBJ whole genome shotgun (WGS) entry which is preliminary data.</text>
</comment>
<dbReference type="GO" id="GO:0016987">
    <property type="term" value="F:sigma factor activity"/>
    <property type="evidence" value="ECO:0007669"/>
    <property type="project" value="UniProtKB-KW"/>
</dbReference>
<name>A0A3P1BRJ1_9BACT</name>
<dbReference type="PANTHER" id="PTHR43133:SF46">
    <property type="entry name" value="RNA POLYMERASE SIGMA-70 FACTOR ECF SUBFAMILY"/>
    <property type="match status" value="1"/>
</dbReference>
<evidence type="ECO:0000313" key="8">
    <source>
        <dbReference type="EMBL" id="RRB03690.1"/>
    </source>
</evidence>
<dbReference type="AlphaFoldDB" id="A0A3P1BRJ1"/>
<evidence type="ECO:0000313" key="9">
    <source>
        <dbReference type="Proteomes" id="UP000271925"/>
    </source>
</evidence>
<protein>
    <submittedName>
        <fullName evidence="8">Sigma-70 family RNA polymerase sigma factor</fullName>
    </submittedName>
</protein>
<dbReference type="InterPro" id="IPR014284">
    <property type="entry name" value="RNA_pol_sigma-70_dom"/>
</dbReference>
<evidence type="ECO:0000256" key="3">
    <source>
        <dbReference type="ARBA" id="ARBA00023082"/>
    </source>
</evidence>
<dbReference type="NCBIfam" id="TIGR02937">
    <property type="entry name" value="sigma70-ECF"/>
    <property type="match status" value="1"/>
</dbReference>
<evidence type="ECO:0000259" key="6">
    <source>
        <dbReference type="Pfam" id="PF04542"/>
    </source>
</evidence>
<dbReference type="InterPro" id="IPR013325">
    <property type="entry name" value="RNA_pol_sigma_r2"/>
</dbReference>
<dbReference type="Pfam" id="PF08281">
    <property type="entry name" value="Sigma70_r4_2"/>
    <property type="match status" value="1"/>
</dbReference>
<evidence type="ECO:0000256" key="5">
    <source>
        <dbReference type="SAM" id="MobiDB-lite"/>
    </source>
</evidence>
<feature type="compositionally biased region" description="Polar residues" evidence="5">
    <location>
        <begin position="1"/>
        <end position="12"/>
    </location>
</feature>
<dbReference type="InterPro" id="IPR039425">
    <property type="entry name" value="RNA_pol_sigma-70-like"/>
</dbReference>
<keyword evidence="9" id="KW-1185">Reference proteome</keyword>
<dbReference type="InterPro" id="IPR007627">
    <property type="entry name" value="RNA_pol_sigma70_r2"/>
</dbReference>
<accession>A0A3P1BRJ1</accession>
<dbReference type="SUPFAM" id="SSF88659">
    <property type="entry name" value="Sigma3 and sigma4 domains of RNA polymerase sigma factors"/>
    <property type="match status" value="1"/>
</dbReference>
<feature type="domain" description="RNA polymerase sigma-70 region 2" evidence="6">
    <location>
        <begin position="53"/>
        <end position="116"/>
    </location>
</feature>
<dbReference type="PANTHER" id="PTHR43133">
    <property type="entry name" value="RNA POLYMERASE ECF-TYPE SIGMA FACTO"/>
    <property type="match status" value="1"/>
</dbReference>
<dbReference type="Gene3D" id="1.10.1740.10">
    <property type="match status" value="1"/>
</dbReference>
<dbReference type="InterPro" id="IPR013324">
    <property type="entry name" value="RNA_pol_sigma_r3/r4-like"/>
</dbReference>
<dbReference type="Proteomes" id="UP000271925">
    <property type="component" value="Unassembled WGS sequence"/>
</dbReference>
<dbReference type="EMBL" id="RQJO01000008">
    <property type="protein sequence ID" value="RRB03690.1"/>
    <property type="molecule type" value="Genomic_DNA"/>
</dbReference>
<dbReference type="GO" id="GO:0006352">
    <property type="term" value="P:DNA-templated transcription initiation"/>
    <property type="evidence" value="ECO:0007669"/>
    <property type="project" value="InterPro"/>
</dbReference>
<keyword evidence="3" id="KW-0731">Sigma factor</keyword>
<evidence type="ECO:0000259" key="7">
    <source>
        <dbReference type="Pfam" id="PF08281"/>
    </source>
</evidence>
<dbReference type="OrthoDB" id="1524077at2"/>
<dbReference type="SUPFAM" id="SSF88946">
    <property type="entry name" value="Sigma2 domain of RNA polymerase sigma factors"/>
    <property type="match status" value="1"/>
</dbReference>
<dbReference type="InterPro" id="IPR036388">
    <property type="entry name" value="WH-like_DNA-bd_sf"/>
</dbReference>
<feature type="domain" description="RNA polymerase sigma factor 70 region 4 type 2" evidence="7">
    <location>
        <begin position="150"/>
        <end position="201"/>
    </location>
</feature>
<dbReference type="GO" id="GO:0003677">
    <property type="term" value="F:DNA binding"/>
    <property type="evidence" value="ECO:0007669"/>
    <property type="project" value="InterPro"/>
</dbReference>
<dbReference type="InterPro" id="IPR013249">
    <property type="entry name" value="RNA_pol_sigma70_r4_t2"/>
</dbReference>
<keyword evidence="2" id="KW-0805">Transcription regulation</keyword>
<dbReference type="CDD" id="cd06171">
    <property type="entry name" value="Sigma70_r4"/>
    <property type="match status" value="1"/>
</dbReference>
<organism evidence="8 9">
    <name type="scientific">Larkinella rosea</name>
    <dbReference type="NCBI Taxonomy" id="2025312"/>
    <lineage>
        <taxon>Bacteria</taxon>
        <taxon>Pseudomonadati</taxon>
        <taxon>Bacteroidota</taxon>
        <taxon>Cytophagia</taxon>
        <taxon>Cytophagales</taxon>
        <taxon>Spirosomataceae</taxon>
        <taxon>Larkinella</taxon>
    </lineage>
</organism>
<dbReference type="Gene3D" id="1.10.10.10">
    <property type="entry name" value="Winged helix-like DNA-binding domain superfamily/Winged helix DNA-binding domain"/>
    <property type="match status" value="1"/>
</dbReference>
<reference evidence="8 9" key="1">
    <citation type="submission" date="2018-11" db="EMBL/GenBank/DDBJ databases">
        <authorList>
            <person name="Zhou Z."/>
            <person name="Wang G."/>
        </authorList>
    </citation>
    <scope>NUCLEOTIDE SEQUENCE [LARGE SCALE GENOMIC DNA]</scope>
    <source>
        <strain evidence="8 9">KCTC52004</strain>
    </source>
</reference>
<feature type="region of interest" description="Disordered" evidence="5">
    <location>
        <begin position="1"/>
        <end position="30"/>
    </location>
</feature>
<gene>
    <name evidence="8" type="ORF">EHT25_09120</name>
</gene>
<keyword evidence="4" id="KW-0804">Transcription</keyword>